<dbReference type="Pfam" id="PF01523">
    <property type="entry name" value="PmbA_TldD_1st"/>
    <property type="match status" value="1"/>
</dbReference>
<evidence type="ECO:0000256" key="1">
    <source>
        <dbReference type="ARBA" id="ARBA00005836"/>
    </source>
</evidence>
<feature type="domain" description="Metalloprotease TldD/E N-terminal" evidence="6">
    <location>
        <begin position="24"/>
        <end position="88"/>
    </location>
</feature>
<feature type="domain" description="Metalloprotease TldD/E central" evidence="8">
    <location>
        <begin position="122"/>
        <end position="233"/>
    </location>
</feature>
<accession>A0A9E7BZF7</accession>
<evidence type="ECO:0000313" key="9">
    <source>
        <dbReference type="EMBL" id="UGS35266.1"/>
    </source>
</evidence>
<dbReference type="GO" id="GO:0006508">
    <property type="term" value="P:proteolysis"/>
    <property type="evidence" value="ECO:0007669"/>
    <property type="project" value="UniProtKB-KW"/>
</dbReference>
<dbReference type="PANTHER" id="PTHR30624">
    <property type="entry name" value="UNCHARACTERIZED PROTEIN TLDD AND PMBA"/>
    <property type="match status" value="1"/>
</dbReference>
<sequence length="505" mass="51866">MTAVSVRDLLQDLLGVVPAGCDHAEARVVVRDSEAIGVRNGAVEWLESEASAGVGVRVRSGGAWGFAATAEMTPAAARGALARAIAVAEAQPRPAAGRRAWAAAVTGVTPATGTWASPCAQDPFAVSVDVKLDHLLAAEAAMAGDARIARREASCLSVRTHVTFASTAGALCEQTIVHCGGGLEALAVDGDEAQVRSYPSGHGGSVAAAGWEHLLSLDLAANAPRVAEEAVALLTAPVCPTGPVTLVLGGEQLALQVHESIGHALELDRMLGAEASYAGTSWIAPSDIGSLRFGSEPMHVTADATLPGGLGTFAWDDEGVAARRTTLVDGGILRAALSDRTSAAAIGLAESGGCARADGFARQPIVRMTNVSLEPGGAGSLADLLADTGEGLYLETNRSWSIDDRRLHFQFGTEIAREIRRGELGRLYRNASYAGVSPRFWGSLDAVCSAPEWRLHGLLNCGKGEPGQIMAVSHGTAPARFRGVEVGAGGGGPGPSEARCRTAAR</sequence>
<keyword evidence="2" id="KW-0645">Protease</keyword>
<dbReference type="Gene3D" id="3.30.2290.10">
    <property type="entry name" value="PmbA/TldD superfamily"/>
    <property type="match status" value="1"/>
</dbReference>
<dbReference type="Pfam" id="PF19289">
    <property type="entry name" value="PmbA_TldD_3rd"/>
    <property type="match status" value="1"/>
</dbReference>
<dbReference type="InterPro" id="IPR035068">
    <property type="entry name" value="TldD/PmbA_N"/>
</dbReference>
<evidence type="ECO:0000259" key="7">
    <source>
        <dbReference type="Pfam" id="PF19289"/>
    </source>
</evidence>
<dbReference type="PANTHER" id="PTHR30624:SF10">
    <property type="entry name" value="CONSERVED PROTEIN"/>
    <property type="match status" value="1"/>
</dbReference>
<dbReference type="InterPro" id="IPR002510">
    <property type="entry name" value="Metalloprtase-TldD/E_N"/>
</dbReference>
<dbReference type="InterPro" id="IPR036059">
    <property type="entry name" value="TldD/PmbA_sf"/>
</dbReference>
<gene>
    <name evidence="9" type="primary">tldD</name>
    <name evidence="9" type="ORF">DSM104329_01653</name>
</gene>
<dbReference type="InterPro" id="IPR051463">
    <property type="entry name" value="Peptidase_U62_metallo"/>
</dbReference>
<dbReference type="SUPFAM" id="SSF111283">
    <property type="entry name" value="Putative modulator of DNA gyrase, PmbA/TldD"/>
    <property type="match status" value="1"/>
</dbReference>
<keyword evidence="4 9" id="KW-0482">Metalloprotease</keyword>
<feature type="domain" description="Metalloprotease TldD/E C-terminal" evidence="7">
    <location>
        <begin position="242"/>
        <end position="486"/>
    </location>
</feature>
<protein>
    <submittedName>
        <fullName evidence="9">Metalloprotease TldD</fullName>
        <ecNumber evidence="9">3.4.-.-</ecNumber>
    </submittedName>
</protein>
<dbReference type="Pfam" id="PF19290">
    <property type="entry name" value="PmbA_TldD_2nd"/>
    <property type="match status" value="1"/>
</dbReference>
<dbReference type="KEGG" id="sbae:DSM104329_01653"/>
<evidence type="ECO:0000256" key="4">
    <source>
        <dbReference type="ARBA" id="ARBA00023049"/>
    </source>
</evidence>
<dbReference type="Proteomes" id="UP001162834">
    <property type="component" value="Chromosome"/>
</dbReference>
<dbReference type="GO" id="GO:0008237">
    <property type="term" value="F:metallopeptidase activity"/>
    <property type="evidence" value="ECO:0007669"/>
    <property type="project" value="UniProtKB-KW"/>
</dbReference>
<name>A0A9E7BZF7_9ACTN</name>
<dbReference type="RefSeq" id="WP_259314954.1">
    <property type="nucleotide sequence ID" value="NZ_CP087164.1"/>
</dbReference>
<dbReference type="EC" id="3.4.-.-" evidence="9"/>
<evidence type="ECO:0000259" key="6">
    <source>
        <dbReference type="Pfam" id="PF01523"/>
    </source>
</evidence>
<keyword evidence="3 9" id="KW-0378">Hydrolase</keyword>
<dbReference type="GO" id="GO:0005829">
    <property type="term" value="C:cytosol"/>
    <property type="evidence" value="ECO:0007669"/>
    <property type="project" value="TreeGrafter"/>
</dbReference>
<dbReference type="AlphaFoldDB" id="A0A9E7BZF7"/>
<evidence type="ECO:0000259" key="8">
    <source>
        <dbReference type="Pfam" id="PF19290"/>
    </source>
</evidence>
<evidence type="ECO:0000313" key="10">
    <source>
        <dbReference type="Proteomes" id="UP001162834"/>
    </source>
</evidence>
<comment type="similarity">
    <text evidence="1">Belongs to the peptidase U62 family.</text>
</comment>
<dbReference type="InterPro" id="IPR045570">
    <property type="entry name" value="Metalloprtase-TldD/E_cen_dom"/>
</dbReference>
<dbReference type="EMBL" id="CP087164">
    <property type="protein sequence ID" value="UGS35266.1"/>
    <property type="molecule type" value="Genomic_DNA"/>
</dbReference>
<feature type="region of interest" description="Disordered" evidence="5">
    <location>
        <begin position="486"/>
        <end position="505"/>
    </location>
</feature>
<reference evidence="9" key="1">
    <citation type="journal article" date="2022" name="Int. J. Syst. Evol. Microbiol.">
        <title>Pseudomonas aegrilactucae sp. nov. and Pseudomonas morbosilactucae sp. nov., pathogens causing bacterial rot of lettuce in Japan.</title>
        <authorList>
            <person name="Sawada H."/>
            <person name="Fujikawa T."/>
            <person name="Satou M."/>
        </authorList>
    </citation>
    <scope>NUCLEOTIDE SEQUENCE</scope>
    <source>
        <strain evidence="9">0166_1</strain>
    </source>
</reference>
<evidence type="ECO:0000256" key="3">
    <source>
        <dbReference type="ARBA" id="ARBA00022801"/>
    </source>
</evidence>
<evidence type="ECO:0000256" key="5">
    <source>
        <dbReference type="SAM" id="MobiDB-lite"/>
    </source>
</evidence>
<evidence type="ECO:0000256" key="2">
    <source>
        <dbReference type="ARBA" id="ARBA00022670"/>
    </source>
</evidence>
<dbReference type="InterPro" id="IPR045569">
    <property type="entry name" value="Metalloprtase-TldD/E_C"/>
</dbReference>
<keyword evidence="10" id="KW-1185">Reference proteome</keyword>
<proteinExistence type="inferred from homology"/>
<organism evidence="9 10">
    <name type="scientific">Capillimicrobium parvum</name>
    <dbReference type="NCBI Taxonomy" id="2884022"/>
    <lineage>
        <taxon>Bacteria</taxon>
        <taxon>Bacillati</taxon>
        <taxon>Actinomycetota</taxon>
        <taxon>Thermoleophilia</taxon>
        <taxon>Solirubrobacterales</taxon>
        <taxon>Capillimicrobiaceae</taxon>
        <taxon>Capillimicrobium</taxon>
    </lineage>
</organism>